<dbReference type="SUPFAM" id="SSF48695">
    <property type="entry name" value="Multiheme cytochromes"/>
    <property type="match status" value="1"/>
</dbReference>
<sequence length="100" mass="11190">MSWICKHCHTKVEDEAFEVCWQCNTPRDGEAPAPKAVLACLRCHTPLRFVGSKDFHEGSRWGVLGELGELFVSKEALDMYACQSCGKVEFFLSGYQGEDA</sequence>
<evidence type="ECO:0000313" key="2">
    <source>
        <dbReference type="Proteomes" id="UP000596252"/>
    </source>
</evidence>
<reference evidence="1 2" key="1">
    <citation type="journal article" date="2012" name="Antonie Van Leeuwenhoek">
        <title>Shewanella litorisediminis sp. nov., a gammaproteobacterium isolated from a tidal flat sediment.</title>
        <authorList>
            <person name="Lee M.H."/>
            <person name="Yoon J.H."/>
        </authorList>
    </citation>
    <scope>NUCLEOTIDE SEQUENCE [LARGE SCALE GENOMIC DNA]</scope>
    <source>
        <strain evidence="1 2">SMK1-12</strain>
    </source>
</reference>
<proteinExistence type="predicted"/>
<organism evidence="1 2">
    <name type="scientific">Shewanella litorisediminis</name>
    <dbReference type="NCBI Taxonomy" id="1173586"/>
    <lineage>
        <taxon>Bacteria</taxon>
        <taxon>Pseudomonadati</taxon>
        <taxon>Pseudomonadota</taxon>
        <taxon>Gammaproteobacteria</taxon>
        <taxon>Alteromonadales</taxon>
        <taxon>Shewanellaceae</taxon>
        <taxon>Shewanella</taxon>
    </lineage>
</organism>
<dbReference type="RefSeq" id="WP_203325231.1">
    <property type="nucleotide sequence ID" value="NZ_CP069213.1"/>
</dbReference>
<accession>A0ABX7G2J5</accession>
<dbReference type="InterPro" id="IPR036280">
    <property type="entry name" value="Multihaem_cyt_sf"/>
</dbReference>
<evidence type="ECO:0008006" key="3">
    <source>
        <dbReference type="Google" id="ProtNLM"/>
    </source>
</evidence>
<dbReference type="EMBL" id="CP069213">
    <property type="protein sequence ID" value="QRH01556.1"/>
    <property type="molecule type" value="Genomic_DNA"/>
</dbReference>
<keyword evidence="2" id="KW-1185">Reference proteome</keyword>
<dbReference type="Proteomes" id="UP000596252">
    <property type="component" value="Chromosome"/>
</dbReference>
<protein>
    <recommendedName>
        <fullName evidence="3">Double zinc ribbon</fullName>
    </recommendedName>
</protein>
<gene>
    <name evidence="1" type="ORF">JQC75_17180</name>
</gene>
<name>A0ABX7G2J5_9GAMM</name>
<evidence type="ECO:0000313" key="1">
    <source>
        <dbReference type="EMBL" id="QRH01556.1"/>
    </source>
</evidence>